<keyword evidence="4" id="KW-0732">Signal</keyword>
<keyword evidence="2 6" id="KW-0378">Hydrolase</keyword>
<dbReference type="InterPro" id="IPR030400">
    <property type="entry name" value="Sedolisin_dom"/>
</dbReference>
<gene>
    <name evidence="6" type="ORF">VSH64_44765</name>
</gene>
<dbReference type="PROSITE" id="PS51695">
    <property type="entry name" value="SEDOLISIN"/>
    <property type="match status" value="1"/>
</dbReference>
<organism evidence="6 7">
    <name type="scientific">Amycolatopsis rhabdoformis</name>
    <dbReference type="NCBI Taxonomy" id="1448059"/>
    <lineage>
        <taxon>Bacteria</taxon>
        <taxon>Bacillati</taxon>
        <taxon>Actinomycetota</taxon>
        <taxon>Actinomycetes</taxon>
        <taxon>Pseudonocardiales</taxon>
        <taxon>Pseudonocardiaceae</taxon>
        <taxon>Amycolatopsis</taxon>
    </lineage>
</organism>
<evidence type="ECO:0000259" key="5">
    <source>
        <dbReference type="PROSITE" id="PS51695"/>
    </source>
</evidence>
<name>A0ABZ1I841_9PSEU</name>
<reference evidence="6 7" key="1">
    <citation type="journal article" date="2015" name="Int. J. Syst. Evol. Microbiol.">
        <title>Amycolatopsis rhabdoformis sp. nov., an actinomycete isolated from a tropical forest soil.</title>
        <authorList>
            <person name="Souza W.R."/>
            <person name="Silva R.E."/>
            <person name="Goodfellow M."/>
            <person name="Busarakam K."/>
            <person name="Figueiro F.S."/>
            <person name="Ferreira D."/>
            <person name="Rodrigues-Filho E."/>
            <person name="Moraes L.A.B."/>
            <person name="Zucchi T.D."/>
        </authorList>
    </citation>
    <scope>NUCLEOTIDE SEQUENCE [LARGE SCALE GENOMIC DNA]</scope>
    <source>
        <strain evidence="6 7">NCIMB 14900</strain>
    </source>
</reference>
<keyword evidence="7" id="KW-1185">Reference proteome</keyword>
<evidence type="ECO:0000256" key="2">
    <source>
        <dbReference type="ARBA" id="ARBA00022801"/>
    </source>
</evidence>
<sequence length="386" mass="38776">MSTRILAVTAILGAALVSATGTAHATTAPRAACAAVGPTMARCLTSYVPVATGVGTGVAADTPDGWGATDLAAAYRLPAEAGPGDLVAISIAYDSPSLEQDLNTYRTQYGLPPCTSDTGCFRKVNQRGEAAPLPGRDFGWNLESTLDVSMVSAACPSCRILVVEGDSPLFPDLAATEDTAVRLGAKIVSNSYGGRESGVSLAYASSYQHPGVTTVVSSGDAGYTAANYPAVLPNAVAVGGTVLARDSSPRGFAESAWASGGSGCSAYLAKPWWQKDKHCRNRTVADVSAVAENLSLYYGAAGGWFTVNGTSASAPFVAGLIARAGHAGTTTAATVYAGAAHFSDVTTGSNDLLSGGHKCGGDYLCVAGAGYDAPTGLGSPDGLAGL</sequence>
<dbReference type="CDD" id="cd04056">
    <property type="entry name" value="Peptidases_S53"/>
    <property type="match status" value="1"/>
</dbReference>
<dbReference type="EMBL" id="CP142149">
    <property type="protein sequence ID" value="WSE29830.1"/>
    <property type="molecule type" value="Genomic_DNA"/>
</dbReference>
<dbReference type="PROSITE" id="PS00138">
    <property type="entry name" value="SUBTILASE_SER"/>
    <property type="match status" value="1"/>
</dbReference>
<dbReference type="InterPro" id="IPR050819">
    <property type="entry name" value="Tripeptidyl-peptidase_I"/>
</dbReference>
<feature type="chain" id="PRO_5047274792" evidence="4">
    <location>
        <begin position="26"/>
        <end position="386"/>
    </location>
</feature>
<proteinExistence type="predicted"/>
<evidence type="ECO:0000256" key="1">
    <source>
        <dbReference type="ARBA" id="ARBA00022670"/>
    </source>
</evidence>
<protein>
    <submittedName>
        <fullName evidence="6">S53 family peptidase</fullName>
        <ecNumber evidence="6">3.4.-.-</ecNumber>
    </submittedName>
</protein>
<dbReference type="PANTHER" id="PTHR14218:SF15">
    <property type="entry name" value="TRIPEPTIDYL-PEPTIDASE 1"/>
    <property type="match status" value="1"/>
</dbReference>
<dbReference type="Pfam" id="PF00082">
    <property type="entry name" value="Peptidase_S8"/>
    <property type="match status" value="1"/>
</dbReference>
<dbReference type="GO" id="GO:0016787">
    <property type="term" value="F:hydrolase activity"/>
    <property type="evidence" value="ECO:0007669"/>
    <property type="project" value="UniProtKB-KW"/>
</dbReference>
<dbReference type="Gene3D" id="3.40.50.200">
    <property type="entry name" value="Peptidase S8/S53 domain"/>
    <property type="match status" value="1"/>
</dbReference>
<dbReference type="InterPro" id="IPR036852">
    <property type="entry name" value="Peptidase_S8/S53_dom_sf"/>
</dbReference>
<dbReference type="PANTHER" id="PTHR14218">
    <property type="entry name" value="PROTEASE S8 TRIPEPTIDYL PEPTIDASE I CLN2"/>
    <property type="match status" value="1"/>
</dbReference>
<evidence type="ECO:0000256" key="3">
    <source>
        <dbReference type="ARBA" id="ARBA00022825"/>
    </source>
</evidence>
<feature type="signal peptide" evidence="4">
    <location>
        <begin position="1"/>
        <end position="25"/>
    </location>
</feature>
<dbReference type="SUPFAM" id="SSF52743">
    <property type="entry name" value="Subtilisin-like"/>
    <property type="match status" value="1"/>
</dbReference>
<evidence type="ECO:0000256" key="4">
    <source>
        <dbReference type="SAM" id="SignalP"/>
    </source>
</evidence>
<dbReference type="InterPro" id="IPR000209">
    <property type="entry name" value="Peptidase_S8/S53_dom"/>
</dbReference>
<dbReference type="RefSeq" id="WP_326568788.1">
    <property type="nucleotide sequence ID" value="NZ_CP142149.1"/>
</dbReference>
<accession>A0ABZ1I841</accession>
<evidence type="ECO:0000313" key="7">
    <source>
        <dbReference type="Proteomes" id="UP001330812"/>
    </source>
</evidence>
<keyword evidence="3" id="KW-0720">Serine protease</keyword>
<dbReference type="EC" id="3.4.-.-" evidence="6"/>
<dbReference type="InterPro" id="IPR023828">
    <property type="entry name" value="Peptidase_S8_Ser-AS"/>
</dbReference>
<feature type="domain" description="Peptidase S53" evidence="5">
    <location>
        <begin position="62"/>
        <end position="386"/>
    </location>
</feature>
<dbReference type="Proteomes" id="UP001330812">
    <property type="component" value="Chromosome"/>
</dbReference>
<evidence type="ECO:0000313" key="6">
    <source>
        <dbReference type="EMBL" id="WSE29830.1"/>
    </source>
</evidence>
<keyword evidence="1" id="KW-0645">Protease</keyword>